<dbReference type="STRING" id="1413211.U473_04480"/>
<dbReference type="Proteomes" id="UP000070352">
    <property type="component" value="Unassembled WGS sequence"/>
</dbReference>
<proteinExistence type="predicted"/>
<organism evidence="1 2">
    <name type="scientific">Tepidibacillus decaturensis</name>
    <dbReference type="NCBI Taxonomy" id="1413211"/>
    <lineage>
        <taxon>Bacteria</taxon>
        <taxon>Bacillati</taxon>
        <taxon>Bacillota</taxon>
        <taxon>Bacilli</taxon>
        <taxon>Bacillales</taxon>
        <taxon>Bacillaceae</taxon>
        <taxon>Tepidibacillus</taxon>
    </lineage>
</organism>
<dbReference type="Pfam" id="PF14097">
    <property type="entry name" value="SpoVAE"/>
    <property type="match status" value="1"/>
</dbReference>
<name>A0A135L304_9BACI</name>
<dbReference type="AlphaFoldDB" id="A0A135L304"/>
<comment type="caution">
    <text evidence="1">The sequence shown here is derived from an EMBL/GenBank/DDBJ whole genome shotgun (WGS) entry which is preliminary data.</text>
</comment>
<keyword evidence="2" id="KW-1185">Reference proteome</keyword>
<reference evidence="1 2" key="1">
    <citation type="submission" date="2016-02" db="EMBL/GenBank/DDBJ databases">
        <title>Draft Genome for Tepidibacillus decaturensis nov. sp. Strain Z9, an Anaerobic, Moderately Thermophilic and Heterotrophic Bacterium from Deep Subsurface of the Illinois Basin, USA.</title>
        <authorList>
            <person name="Dong Y."/>
            <person name="Chang J.Y."/>
            <person name="Sanford R."/>
            <person name="Fouke B.W."/>
        </authorList>
    </citation>
    <scope>NUCLEOTIDE SEQUENCE [LARGE SCALE GENOMIC DNA]</scope>
    <source>
        <strain evidence="1 2">Z9</strain>
    </source>
</reference>
<dbReference type="InterPro" id="IPR025914">
    <property type="entry name" value="SpoVAE"/>
</dbReference>
<protein>
    <submittedName>
        <fullName evidence="1">Stage V sporulation protein AE</fullName>
    </submittedName>
</protein>
<sequence>MKKRKVIVITDGDDVARQVIEEVAKIIGGRCISRSAGNPTPYNGNELVEMIKSTPNDPVLVMFDDNGRGYKGEGERAIEFITKHPDIEVLGAIAVASNTKFVEGTTIDFSIDRNGKRVESGVNKDGDPVGGPLRVYGDTVDILDKLDMPVIVGIGDIGKMRGRDHIKHGSPITLKAIQTILEWSEQHEEKHET</sequence>
<dbReference type="RefSeq" id="WP_068723760.1">
    <property type="nucleotide sequence ID" value="NZ_LSKU01000001.1"/>
</dbReference>
<gene>
    <name evidence="1" type="ORF">U473_04480</name>
</gene>
<evidence type="ECO:0000313" key="1">
    <source>
        <dbReference type="EMBL" id="KXG43352.1"/>
    </source>
</evidence>
<dbReference type="EMBL" id="LSKU01000001">
    <property type="protein sequence ID" value="KXG43352.1"/>
    <property type="molecule type" value="Genomic_DNA"/>
</dbReference>
<evidence type="ECO:0000313" key="2">
    <source>
        <dbReference type="Proteomes" id="UP000070352"/>
    </source>
</evidence>
<accession>A0A135L304</accession>